<dbReference type="Proteomes" id="UP000597877">
    <property type="component" value="Unassembled WGS sequence"/>
</dbReference>
<dbReference type="Pfam" id="PF00746">
    <property type="entry name" value="Gram_pos_anchor"/>
    <property type="match status" value="1"/>
</dbReference>
<keyword evidence="2" id="KW-0964">Secreted</keyword>
<gene>
    <name evidence="11" type="ORF">H8S00_02875</name>
</gene>
<evidence type="ECO:0000259" key="9">
    <source>
        <dbReference type="Pfam" id="PF16555"/>
    </source>
</evidence>
<evidence type="ECO:0000256" key="7">
    <source>
        <dbReference type="SAM" id="SignalP"/>
    </source>
</evidence>
<dbReference type="InterPro" id="IPR032364">
    <property type="entry name" value="GramPos_pilinD1_N"/>
</dbReference>
<sequence>MVVVKKLISALMSMALIMSLCMGSVVFADDTTIDSTKKGSITIHKYDMTAAGDDSVDTDSFVSDGKKNSAAEDALKKYAIKGVEFTYIKVGDIVQDEDNGVISIKYEIPEELQTILGLSDSDKKIINGKSYFTSDKINSALSDTLKKGIGAKNKLEEYAKGGTAMDLTSDTGVTSKDNLDLGLYLIVETKVPEEVVSTTDPFFVSIPMTNSEGNGWFYDLNLYPKNQTGNPTIEKLVRNAEGKNATDGSKTKQDDSYIVTDKDKTDFAGKRSEYSYDSSTTASEGDILDYIIVSKLPHITTKATYLTQYRFVDTLSKGIEYEKDSVQIAFYESNPETWAADIKAHDRGSQVGDVKTYDPDVNGEDGKNASINDLTKATAVWNVASDNKLAKITTGSGRDDASTLTVDVTDKGLKEINEKYSDYYMVVYYQARVNSDATAVLGDSGNPNDVSLTWSRTSEGYYDTLEDEATVFIYGLDITKTFSDNGGNAENVSFILYNVTDGYYVVADNSETVGDNKTYYVTGKTTDRNKATSLVPSKKGKLLVYGLEGDSYELTETKTDGGYTLLKDPVKIEVIPATQDIQSALAGHNGMEINEADRKNPTSGKGRPAGKVDMARGDVVSATAKVGGKNATLSADGTSANAIAGISVVNSKKWRLPQTGGQAIRLLPVLGLLIAGAGIVLTRKKEKDEI</sequence>
<evidence type="ECO:0000256" key="2">
    <source>
        <dbReference type="ARBA" id="ARBA00022525"/>
    </source>
</evidence>
<dbReference type="NCBIfam" id="TIGR01167">
    <property type="entry name" value="LPXTG_anchor"/>
    <property type="match status" value="1"/>
</dbReference>
<dbReference type="InterPro" id="IPR019931">
    <property type="entry name" value="LPXTG_anchor"/>
</dbReference>
<feature type="chain" id="PRO_5046146971" evidence="7">
    <location>
        <begin position="29"/>
        <end position="690"/>
    </location>
</feature>
<dbReference type="EMBL" id="JACOOZ010000002">
    <property type="protein sequence ID" value="MBC5666937.1"/>
    <property type="molecule type" value="Genomic_DNA"/>
</dbReference>
<comment type="caution">
    <text evidence="11">The sequence shown here is derived from an EMBL/GenBank/DDBJ whole genome shotgun (WGS) entry which is preliminary data.</text>
</comment>
<protein>
    <submittedName>
        <fullName evidence="11">SpaH/EbpB family LPXTG-anchored major pilin</fullName>
    </submittedName>
</protein>
<keyword evidence="4" id="KW-0572">Peptidoglycan-anchor</keyword>
<evidence type="ECO:0000256" key="1">
    <source>
        <dbReference type="ARBA" id="ARBA00022512"/>
    </source>
</evidence>
<keyword evidence="6" id="KW-0472">Membrane</keyword>
<keyword evidence="12" id="KW-1185">Reference proteome</keyword>
<dbReference type="InterPro" id="IPR013783">
    <property type="entry name" value="Ig-like_fold"/>
</dbReference>
<evidence type="ECO:0000256" key="4">
    <source>
        <dbReference type="ARBA" id="ARBA00023088"/>
    </source>
</evidence>
<feature type="domain" description="Gram-positive pilin subunit D1 N-terminal" evidence="9">
    <location>
        <begin position="37"/>
        <end position="227"/>
    </location>
</feature>
<dbReference type="InterPro" id="IPR048052">
    <property type="entry name" value="FM1-like"/>
</dbReference>
<evidence type="ECO:0000256" key="6">
    <source>
        <dbReference type="SAM" id="Phobius"/>
    </source>
</evidence>
<dbReference type="InterPro" id="IPR041033">
    <property type="entry name" value="SpaA_PFL_dom_1"/>
</dbReference>
<keyword evidence="6" id="KW-1133">Transmembrane helix</keyword>
<feature type="domain" description="Gram-positive cocci surface proteins LPxTG" evidence="8">
    <location>
        <begin position="649"/>
        <end position="688"/>
    </location>
</feature>
<dbReference type="Gene3D" id="2.60.40.10">
    <property type="entry name" value="Immunoglobulins"/>
    <property type="match status" value="2"/>
</dbReference>
<feature type="transmembrane region" description="Helical" evidence="6">
    <location>
        <begin position="663"/>
        <end position="682"/>
    </location>
</feature>
<feature type="region of interest" description="Disordered" evidence="5">
    <location>
        <begin position="592"/>
        <end position="612"/>
    </location>
</feature>
<keyword evidence="1" id="KW-0134">Cell wall</keyword>
<dbReference type="Pfam" id="PF17802">
    <property type="entry name" value="SpaA"/>
    <property type="match status" value="1"/>
</dbReference>
<dbReference type="NCBIfam" id="NF033902">
    <property type="entry name" value="iso_D2_wall_anc"/>
    <property type="match status" value="1"/>
</dbReference>
<evidence type="ECO:0000256" key="3">
    <source>
        <dbReference type="ARBA" id="ARBA00022729"/>
    </source>
</evidence>
<evidence type="ECO:0000259" key="10">
    <source>
        <dbReference type="Pfam" id="PF17802"/>
    </source>
</evidence>
<evidence type="ECO:0000259" key="8">
    <source>
        <dbReference type="Pfam" id="PF00746"/>
    </source>
</evidence>
<dbReference type="Gene3D" id="2.60.40.740">
    <property type="match status" value="1"/>
</dbReference>
<reference evidence="11 12" key="1">
    <citation type="submission" date="2020-08" db="EMBL/GenBank/DDBJ databases">
        <title>Genome public.</title>
        <authorList>
            <person name="Liu C."/>
            <person name="Sun Q."/>
        </authorList>
    </citation>
    <scope>NUCLEOTIDE SEQUENCE [LARGE SCALE GENOMIC DNA]</scope>
    <source>
        <strain evidence="11 12">BX4</strain>
    </source>
</reference>
<name>A0ABR7F021_9FIRM</name>
<dbReference type="Pfam" id="PF16555">
    <property type="entry name" value="GramPos_pilinD1"/>
    <property type="match status" value="1"/>
</dbReference>
<feature type="signal peptide" evidence="7">
    <location>
        <begin position="1"/>
        <end position="28"/>
    </location>
</feature>
<keyword evidence="6" id="KW-0812">Transmembrane</keyword>
<dbReference type="RefSeq" id="WP_186839960.1">
    <property type="nucleotide sequence ID" value="NZ_JACOOZ010000002.1"/>
</dbReference>
<evidence type="ECO:0000256" key="5">
    <source>
        <dbReference type="SAM" id="MobiDB-lite"/>
    </source>
</evidence>
<proteinExistence type="predicted"/>
<keyword evidence="3 7" id="KW-0732">Signal</keyword>
<accession>A0ABR7F021</accession>
<feature type="domain" description="SpaA-like prealbumin fold" evidence="10">
    <location>
        <begin position="477"/>
        <end position="574"/>
    </location>
</feature>
<organism evidence="11 12">
    <name type="scientific">Eubacterium segne</name>
    <dbReference type="NCBI Taxonomy" id="2763045"/>
    <lineage>
        <taxon>Bacteria</taxon>
        <taxon>Bacillati</taxon>
        <taxon>Bacillota</taxon>
        <taxon>Clostridia</taxon>
        <taxon>Eubacteriales</taxon>
        <taxon>Eubacteriaceae</taxon>
        <taxon>Eubacterium</taxon>
    </lineage>
</organism>
<evidence type="ECO:0000313" key="11">
    <source>
        <dbReference type="EMBL" id="MBC5666937.1"/>
    </source>
</evidence>
<evidence type="ECO:0000313" key="12">
    <source>
        <dbReference type="Proteomes" id="UP000597877"/>
    </source>
</evidence>